<keyword evidence="5 7" id="KW-0408">Iron</keyword>
<sequence>MSQTTATTFPPAALADPYPFYRELRQAGRVHHVVIPYGRAAWFVTGHADACTVLNDPGFSKAHKHSEKRAGGGAGSESAFADNMVSTDPPEHTRLRRLAQAAFTRRKMENLRSRIAFHTGNLLDSMERAGRADIMADLALPLSTRMISDLLGLSPADDGILHDHAAALRLDHAVMMQERPDPAAMVARFRREQAVLGDYSRRIIAEKRQTTGDDLVHDLIAARDGDNRLSERELVATVMLLITAGYITSANVIANGVHALLTNPDQLDLLRRRPDLIQSAVEEFLRYEGSISVVEGHAATDIDLGGEVIPAGSLIFLPIHSLNRDPAVFRDPDRFDITRFPNPHLAFSRGVHYCLGAHLARMEAEVSVLALVQRFPGLVLDHDRPNELWMHHFFIRTVKTLPVRLG</sequence>
<protein>
    <submittedName>
        <fullName evidence="9">Cytochrome P450</fullName>
    </submittedName>
</protein>
<evidence type="ECO:0000313" key="10">
    <source>
        <dbReference type="Proteomes" id="UP000253303"/>
    </source>
</evidence>
<dbReference type="InterPro" id="IPR001128">
    <property type="entry name" value="Cyt_P450"/>
</dbReference>
<keyword evidence="4 7" id="KW-0560">Oxidoreductase</keyword>
<keyword evidence="2 7" id="KW-0349">Heme</keyword>
<gene>
    <name evidence="9" type="ORF">DP939_21920</name>
</gene>
<dbReference type="AlphaFoldDB" id="A0A366LVT8"/>
<dbReference type="PRINTS" id="PR00359">
    <property type="entry name" value="BP450"/>
</dbReference>
<dbReference type="GO" id="GO:0020037">
    <property type="term" value="F:heme binding"/>
    <property type="evidence" value="ECO:0007669"/>
    <property type="project" value="InterPro"/>
</dbReference>
<accession>A0A366LVT8</accession>
<evidence type="ECO:0000256" key="1">
    <source>
        <dbReference type="ARBA" id="ARBA00010617"/>
    </source>
</evidence>
<dbReference type="InterPro" id="IPR036396">
    <property type="entry name" value="Cyt_P450_sf"/>
</dbReference>
<dbReference type="GO" id="GO:0004497">
    <property type="term" value="F:monooxygenase activity"/>
    <property type="evidence" value="ECO:0007669"/>
    <property type="project" value="UniProtKB-KW"/>
</dbReference>
<evidence type="ECO:0000313" key="9">
    <source>
        <dbReference type="EMBL" id="RBQ18031.1"/>
    </source>
</evidence>
<keyword evidence="6 7" id="KW-0503">Monooxygenase</keyword>
<evidence type="ECO:0000256" key="7">
    <source>
        <dbReference type="RuleBase" id="RU000461"/>
    </source>
</evidence>
<dbReference type="InterPro" id="IPR002397">
    <property type="entry name" value="Cyt_P450_B"/>
</dbReference>
<name>A0A366LVT8_9ACTN</name>
<dbReference type="PANTHER" id="PTHR46696">
    <property type="entry name" value="P450, PUTATIVE (EUROFUNG)-RELATED"/>
    <property type="match status" value="1"/>
</dbReference>
<evidence type="ECO:0000256" key="2">
    <source>
        <dbReference type="ARBA" id="ARBA00022617"/>
    </source>
</evidence>
<dbReference type="Gene3D" id="1.10.630.10">
    <property type="entry name" value="Cytochrome P450"/>
    <property type="match status" value="1"/>
</dbReference>
<comment type="caution">
    <text evidence="9">The sequence shown here is derived from an EMBL/GenBank/DDBJ whole genome shotgun (WGS) entry which is preliminary data.</text>
</comment>
<comment type="similarity">
    <text evidence="1 7">Belongs to the cytochrome P450 family.</text>
</comment>
<dbReference type="FunFam" id="1.10.630.10:FF:000018">
    <property type="entry name" value="Cytochrome P450 monooxygenase"/>
    <property type="match status" value="1"/>
</dbReference>
<reference evidence="9 10" key="1">
    <citation type="submission" date="2018-06" db="EMBL/GenBank/DDBJ databases">
        <title>Sphaerisporangium craniellae sp. nov., isolated from a marine sponge in the South China Sea.</title>
        <authorList>
            <person name="Li L."/>
        </authorList>
    </citation>
    <scope>NUCLEOTIDE SEQUENCE [LARGE SCALE GENOMIC DNA]</scope>
    <source>
        <strain evidence="9 10">LHW63015</strain>
    </source>
</reference>
<evidence type="ECO:0000256" key="6">
    <source>
        <dbReference type="ARBA" id="ARBA00023033"/>
    </source>
</evidence>
<dbReference type="InterPro" id="IPR017972">
    <property type="entry name" value="Cyt_P450_CS"/>
</dbReference>
<keyword evidence="10" id="KW-1185">Reference proteome</keyword>
<dbReference type="Pfam" id="PF00067">
    <property type="entry name" value="p450"/>
    <property type="match status" value="2"/>
</dbReference>
<dbReference type="GO" id="GO:0005506">
    <property type="term" value="F:iron ion binding"/>
    <property type="evidence" value="ECO:0007669"/>
    <property type="project" value="InterPro"/>
</dbReference>
<dbReference type="EMBL" id="QMEY01000009">
    <property type="protein sequence ID" value="RBQ18031.1"/>
    <property type="molecule type" value="Genomic_DNA"/>
</dbReference>
<evidence type="ECO:0000256" key="3">
    <source>
        <dbReference type="ARBA" id="ARBA00022723"/>
    </source>
</evidence>
<dbReference type="Proteomes" id="UP000253303">
    <property type="component" value="Unassembled WGS sequence"/>
</dbReference>
<evidence type="ECO:0000256" key="4">
    <source>
        <dbReference type="ARBA" id="ARBA00023002"/>
    </source>
</evidence>
<feature type="region of interest" description="Disordered" evidence="8">
    <location>
        <begin position="60"/>
        <end position="80"/>
    </location>
</feature>
<keyword evidence="3 7" id="KW-0479">Metal-binding</keyword>
<evidence type="ECO:0000256" key="8">
    <source>
        <dbReference type="SAM" id="MobiDB-lite"/>
    </source>
</evidence>
<dbReference type="OrthoDB" id="4133219at2"/>
<dbReference type="SUPFAM" id="SSF48264">
    <property type="entry name" value="Cytochrome P450"/>
    <property type="match status" value="1"/>
</dbReference>
<dbReference type="GO" id="GO:0016705">
    <property type="term" value="F:oxidoreductase activity, acting on paired donors, with incorporation or reduction of molecular oxygen"/>
    <property type="evidence" value="ECO:0007669"/>
    <property type="project" value="InterPro"/>
</dbReference>
<organism evidence="9 10">
    <name type="scientific">Spongiactinospora rosea</name>
    <dbReference type="NCBI Taxonomy" id="2248750"/>
    <lineage>
        <taxon>Bacteria</taxon>
        <taxon>Bacillati</taxon>
        <taxon>Actinomycetota</taxon>
        <taxon>Actinomycetes</taxon>
        <taxon>Streptosporangiales</taxon>
        <taxon>Streptosporangiaceae</taxon>
        <taxon>Spongiactinospora</taxon>
    </lineage>
</organism>
<evidence type="ECO:0000256" key="5">
    <source>
        <dbReference type="ARBA" id="ARBA00023004"/>
    </source>
</evidence>
<dbReference type="PANTHER" id="PTHR46696:SF1">
    <property type="entry name" value="CYTOCHROME P450 YJIB-RELATED"/>
    <property type="match status" value="1"/>
</dbReference>
<dbReference type="PROSITE" id="PS00086">
    <property type="entry name" value="CYTOCHROME_P450"/>
    <property type="match status" value="1"/>
</dbReference>
<dbReference type="RefSeq" id="WP_113982631.1">
    <property type="nucleotide sequence ID" value="NZ_QMEY01000009.1"/>
</dbReference>
<proteinExistence type="inferred from homology"/>
<dbReference type="CDD" id="cd11029">
    <property type="entry name" value="CYP107-like"/>
    <property type="match status" value="1"/>
</dbReference>